<feature type="transmembrane region" description="Helical" evidence="8">
    <location>
        <begin position="23"/>
        <end position="40"/>
    </location>
</feature>
<organism evidence="9 10">
    <name type="scientific">Glutamicibacter halophytocola</name>
    <dbReference type="NCBI Taxonomy" id="1933880"/>
    <lineage>
        <taxon>Bacteria</taxon>
        <taxon>Bacillati</taxon>
        <taxon>Actinomycetota</taxon>
        <taxon>Actinomycetes</taxon>
        <taxon>Micrococcales</taxon>
        <taxon>Micrococcaceae</taxon>
        <taxon>Glutamicibacter</taxon>
    </lineage>
</organism>
<evidence type="ECO:0000256" key="5">
    <source>
        <dbReference type="ARBA" id="ARBA00022692"/>
    </source>
</evidence>
<dbReference type="NCBIfam" id="TIGR00801">
    <property type="entry name" value="ncs2"/>
    <property type="match status" value="1"/>
</dbReference>
<reference evidence="9 10" key="1">
    <citation type="submission" date="2019-07" db="EMBL/GenBank/DDBJ databases">
        <title>Complete Genome Sequence of drought tolerant Plant Growth-Promoting Rhizobacterium Glutamicibacter halophytocola DR408.</title>
        <authorList>
            <person name="Nishu S.D."/>
            <person name="Lee T.K."/>
        </authorList>
    </citation>
    <scope>NUCLEOTIDE SEQUENCE [LARGE SCALE GENOMIC DNA]</scope>
    <source>
        <strain evidence="9 10">DR408</strain>
    </source>
</reference>
<dbReference type="PANTHER" id="PTHR42810:SF4">
    <property type="entry name" value="URIC ACID TRANSPORTER UACT"/>
    <property type="match status" value="1"/>
</dbReference>
<evidence type="ECO:0000313" key="10">
    <source>
        <dbReference type="Proteomes" id="UP000320717"/>
    </source>
</evidence>
<comment type="similarity">
    <text evidence="2">Belongs to the nucleobase:cation symporter-2 (NCS2) (TC 2.A.40) family.</text>
</comment>
<sequence>MYGGIIAPPLIIGNAAGVSPAEIGLLVACCLFVGGLATILQTVGIPFFGAQLPLVQGTSFASVATMVAIVNGGGGIQAVFGAVLVAALIGFLIAPFFARIIRFFPPVVTGVVITMIGISLTPVAANWAMGGDAKADDYGSLSNIGLAAGTLLVVLLLSKVGNAAISRMSILLAIVLGTVAAALLGMADFSQVGNGAIFAFPQPLAFGMPVFEIGGIISMTIVVLVILTETTADILAVGEIAGSKIDSKRIANGLRADMASSAVAPIFNTFTQSAFAQNVGLVAITGITSRFVVAAGGGILVVLGLLPVLGRVVAAIPTPVLGGAGIVLFGTVAASGIRTLSKVKYDGMNLVIVAASIAFGCIPIVKTDFYAGFPTWFETIFHSGISSAAIMAVLLNLLFNEFTFGNTKNASVFSAAPPRMVKRDEICGLIEGDHFENGKLIDKEGYEIPVVSPDEFEKIQTGQIQMPLPKLNQPGLEH</sequence>
<comment type="subcellular location">
    <subcellularLocation>
        <location evidence="1">Cell membrane</location>
        <topology evidence="1">Multi-pass membrane protein</topology>
    </subcellularLocation>
</comment>
<protein>
    <submittedName>
        <fullName evidence="9">Purine permease</fullName>
    </submittedName>
</protein>
<name>A0ABX5YEK0_9MICC</name>
<dbReference type="EMBL" id="CP042260">
    <property type="protein sequence ID" value="QDY68082.1"/>
    <property type="molecule type" value="Genomic_DNA"/>
</dbReference>
<dbReference type="Proteomes" id="UP000320717">
    <property type="component" value="Chromosome"/>
</dbReference>
<evidence type="ECO:0000256" key="6">
    <source>
        <dbReference type="ARBA" id="ARBA00022989"/>
    </source>
</evidence>
<dbReference type="InterPro" id="IPR006042">
    <property type="entry name" value="Xan_ur_permease"/>
</dbReference>
<dbReference type="PROSITE" id="PS01116">
    <property type="entry name" value="XANTH_URACIL_PERMASE"/>
    <property type="match status" value="1"/>
</dbReference>
<feature type="transmembrane region" description="Helical" evidence="8">
    <location>
        <begin position="320"/>
        <end position="340"/>
    </location>
</feature>
<feature type="transmembrane region" description="Helical" evidence="8">
    <location>
        <begin position="141"/>
        <end position="158"/>
    </location>
</feature>
<feature type="transmembrane region" description="Helical" evidence="8">
    <location>
        <begin position="380"/>
        <end position="399"/>
    </location>
</feature>
<proteinExistence type="inferred from homology"/>
<keyword evidence="5 8" id="KW-0812">Transmembrane</keyword>
<keyword evidence="3" id="KW-0813">Transport</keyword>
<evidence type="ECO:0000313" key="9">
    <source>
        <dbReference type="EMBL" id="QDY68082.1"/>
    </source>
</evidence>
<accession>A0ABX5YEK0</accession>
<feature type="transmembrane region" description="Helical" evidence="8">
    <location>
        <begin position="107"/>
        <end position="129"/>
    </location>
</feature>
<feature type="transmembrane region" description="Helical" evidence="8">
    <location>
        <begin position="347"/>
        <end position="365"/>
    </location>
</feature>
<keyword evidence="7 8" id="KW-0472">Membrane</keyword>
<evidence type="ECO:0000256" key="1">
    <source>
        <dbReference type="ARBA" id="ARBA00004651"/>
    </source>
</evidence>
<evidence type="ECO:0000256" key="8">
    <source>
        <dbReference type="SAM" id="Phobius"/>
    </source>
</evidence>
<feature type="transmembrane region" description="Helical" evidence="8">
    <location>
        <begin position="52"/>
        <end position="70"/>
    </location>
</feature>
<gene>
    <name evidence="9" type="ORF">FQA45_11360</name>
</gene>
<dbReference type="InterPro" id="IPR017588">
    <property type="entry name" value="UacT-like"/>
</dbReference>
<dbReference type="NCBIfam" id="NF037981">
    <property type="entry name" value="NCS2_1"/>
    <property type="match status" value="1"/>
</dbReference>
<keyword evidence="6 8" id="KW-1133">Transmembrane helix</keyword>
<feature type="transmembrane region" description="Helical" evidence="8">
    <location>
        <begin position="204"/>
        <end position="227"/>
    </location>
</feature>
<dbReference type="InterPro" id="IPR006043">
    <property type="entry name" value="NCS2"/>
</dbReference>
<evidence type="ECO:0000256" key="7">
    <source>
        <dbReference type="ARBA" id="ARBA00023136"/>
    </source>
</evidence>
<keyword evidence="4" id="KW-1003">Cell membrane</keyword>
<feature type="transmembrane region" description="Helical" evidence="8">
    <location>
        <begin position="170"/>
        <end position="192"/>
    </location>
</feature>
<keyword evidence="10" id="KW-1185">Reference proteome</keyword>
<feature type="transmembrane region" description="Helical" evidence="8">
    <location>
        <begin position="291"/>
        <end position="314"/>
    </location>
</feature>
<evidence type="ECO:0000256" key="4">
    <source>
        <dbReference type="ARBA" id="ARBA00022475"/>
    </source>
</evidence>
<evidence type="ECO:0000256" key="2">
    <source>
        <dbReference type="ARBA" id="ARBA00008821"/>
    </source>
</evidence>
<dbReference type="PANTHER" id="PTHR42810">
    <property type="entry name" value="PURINE PERMEASE C1399.01C-RELATED"/>
    <property type="match status" value="1"/>
</dbReference>
<evidence type="ECO:0000256" key="3">
    <source>
        <dbReference type="ARBA" id="ARBA00022448"/>
    </source>
</evidence>
<dbReference type="NCBIfam" id="TIGR03173">
    <property type="entry name" value="pbuX"/>
    <property type="match status" value="1"/>
</dbReference>
<dbReference type="Pfam" id="PF00860">
    <property type="entry name" value="Xan_ur_permease"/>
    <property type="match status" value="1"/>
</dbReference>
<feature type="transmembrane region" description="Helical" evidence="8">
    <location>
        <begin position="76"/>
        <end position="98"/>
    </location>
</feature>